<dbReference type="OrthoDB" id="10251073at2759"/>
<dbReference type="AlphaFoldDB" id="A0A1C7MZF3"/>
<dbReference type="PROSITE" id="PS51925">
    <property type="entry name" value="SWIB_MDM2"/>
    <property type="match status" value="1"/>
</dbReference>
<dbReference type="InParanoid" id="A0A1C7MZF3"/>
<dbReference type="Gene3D" id="1.10.245.10">
    <property type="entry name" value="SWIB/MDM2 domain"/>
    <property type="match status" value="1"/>
</dbReference>
<dbReference type="STRING" id="101091.A0A1C7MZF3"/>
<dbReference type="InterPro" id="IPR003121">
    <property type="entry name" value="SWIB_MDM2_domain"/>
</dbReference>
<evidence type="ECO:0000313" key="3">
    <source>
        <dbReference type="EMBL" id="OBZ81796.1"/>
    </source>
</evidence>
<protein>
    <submittedName>
        <fullName evidence="3">Upstream activation factor subunit spp27</fullName>
    </submittedName>
</protein>
<dbReference type="CDD" id="cd10567">
    <property type="entry name" value="SWIB-MDM2_like"/>
    <property type="match status" value="1"/>
</dbReference>
<dbReference type="InterPro" id="IPR019835">
    <property type="entry name" value="SWIB_domain"/>
</dbReference>
<feature type="domain" description="DM2" evidence="2">
    <location>
        <begin position="157"/>
        <end position="235"/>
    </location>
</feature>
<dbReference type="Proteomes" id="UP000093000">
    <property type="component" value="Unassembled WGS sequence"/>
</dbReference>
<feature type="compositionally biased region" description="Basic residues" evidence="1">
    <location>
        <begin position="130"/>
        <end position="141"/>
    </location>
</feature>
<comment type="caution">
    <text evidence="3">The sequence shown here is derived from an EMBL/GenBank/DDBJ whole genome shotgun (WGS) entry which is preliminary data.</text>
</comment>
<dbReference type="EMBL" id="LUGH01001053">
    <property type="protein sequence ID" value="OBZ81796.1"/>
    <property type="molecule type" value="Genomic_DNA"/>
</dbReference>
<reference evidence="3 4" key="1">
    <citation type="submission" date="2016-03" db="EMBL/GenBank/DDBJ databases">
        <title>Choanephora cucurbitarum.</title>
        <authorList>
            <person name="Min B."/>
            <person name="Park H."/>
            <person name="Park J.-H."/>
            <person name="Shin H.-D."/>
            <person name="Choi I.-G."/>
        </authorList>
    </citation>
    <scope>NUCLEOTIDE SEQUENCE [LARGE SCALE GENOMIC DNA]</scope>
    <source>
        <strain evidence="3 4">KUS-F28377</strain>
    </source>
</reference>
<proteinExistence type="predicted"/>
<dbReference type="InterPro" id="IPR036885">
    <property type="entry name" value="SWIB_MDM2_dom_sf"/>
</dbReference>
<keyword evidence="4" id="KW-1185">Reference proteome</keyword>
<dbReference type="Pfam" id="PF02201">
    <property type="entry name" value="SWIB"/>
    <property type="match status" value="1"/>
</dbReference>
<sequence>MPNPQDTNSFLDGLEFSGFYSQQQQVYPQGFYSLPTYSQQQQQQQQMQPPPMQNYIPSYNQVLLQRYNSNGSNSSTNSQPAYHLPPQTNYMQYLPQQQTLQDLKMYYQSFPQFQPQKKTKKESSPAGGIQKKKPKTKKKRVKVIDPNAPPKPKRKTGLNKPLILSPALSELMDGDKELSRPELVRKLWKYIKTNDLQDPADRRFILCDEKLKKIFDQDRVNSFGMNKDLSAHLTKKEEPIEETGVTTAEDVAVTAIAENEPQEKKEEEEGFLMNL</sequence>
<dbReference type="SMART" id="SM00151">
    <property type="entry name" value="SWIB"/>
    <property type="match status" value="1"/>
</dbReference>
<evidence type="ECO:0000259" key="2">
    <source>
        <dbReference type="PROSITE" id="PS51925"/>
    </source>
</evidence>
<gene>
    <name evidence="3" type="primary">spp27_0</name>
    <name evidence="3" type="ORF">A0J61_10155</name>
</gene>
<organism evidence="3 4">
    <name type="scientific">Choanephora cucurbitarum</name>
    <dbReference type="NCBI Taxonomy" id="101091"/>
    <lineage>
        <taxon>Eukaryota</taxon>
        <taxon>Fungi</taxon>
        <taxon>Fungi incertae sedis</taxon>
        <taxon>Mucoromycota</taxon>
        <taxon>Mucoromycotina</taxon>
        <taxon>Mucoromycetes</taxon>
        <taxon>Mucorales</taxon>
        <taxon>Mucorineae</taxon>
        <taxon>Choanephoraceae</taxon>
        <taxon>Choanephoroideae</taxon>
        <taxon>Choanephora</taxon>
    </lineage>
</organism>
<accession>A0A1C7MZF3</accession>
<evidence type="ECO:0000313" key="4">
    <source>
        <dbReference type="Proteomes" id="UP000093000"/>
    </source>
</evidence>
<evidence type="ECO:0000256" key="1">
    <source>
        <dbReference type="SAM" id="MobiDB-lite"/>
    </source>
</evidence>
<feature type="region of interest" description="Disordered" evidence="1">
    <location>
        <begin position="114"/>
        <end position="159"/>
    </location>
</feature>
<name>A0A1C7MZF3_9FUNG</name>
<dbReference type="SUPFAM" id="SSF47592">
    <property type="entry name" value="SWIB/MDM2 domain"/>
    <property type="match status" value="1"/>
</dbReference>
<dbReference type="PANTHER" id="PTHR13844">
    <property type="entry name" value="SWI/SNF-RELATED MATRIX-ASSOCIATED ACTIN-DEPENDENT REGULATOR OF CHROMATIN SUBFAMILY D"/>
    <property type="match status" value="1"/>
</dbReference>